<sequence>MSPLSLVLLFLGCAANAHVNSAVGKAQTVGSSQGWDPRGSAAAAAYSGWAPVPTPISSSPWDPNGAASFSNGLGPDRTDWAAQQLSPPSPGARGCDVQPGDRIITSLQLYPENGDFDPRRCVIYFSVLWNSSVAIYDPISNTVIGSITDRRFTGRPELHASGIQVDVAHDKLAIMFNAGAPFDTAGENIMGQNNLVQYDLKTNKVLWAIDLSKVTNGAYSGFQDMEHDRHGNIFVCGTFPPSLLFVNATTVVASPWWLGPHNMTNKGINGLAMWRYSKLLGTYQDGYDQYGSHLIRWNVRVPGEPVGIPIYKNGRAVALGTDLDGSYLPLRYGGNILLVTDAWIGTIVLHSTDAWETAEKLGVLPNPFAGGTSATATVQAGQRIFAIFEFFQDATVKAVGQPAGAGQRSKFPLLDVTDQIDALVPEYLRRAIGSGSIDSDPGGY</sequence>
<organism evidence="3 4">
    <name type="scientific">Hirsutella minnesotensis 3608</name>
    <dbReference type="NCBI Taxonomy" id="1043627"/>
    <lineage>
        <taxon>Eukaryota</taxon>
        <taxon>Fungi</taxon>
        <taxon>Dikarya</taxon>
        <taxon>Ascomycota</taxon>
        <taxon>Pezizomycotina</taxon>
        <taxon>Sordariomycetes</taxon>
        <taxon>Hypocreomycetidae</taxon>
        <taxon>Hypocreales</taxon>
        <taxon>Ophiocordycipitaceae</taxon>
        <taxon>Hirsutella</taxon>
    </lineage>
</organism>
<dbReference type="EMBL" id="KQ030522">
    <property type="protein sequence ID" value="KJZ74879.1"/>
    <property type="molecule type" value="Genomic_DNA"/>
</dbReference>
<gene>
    <name evidence="3" type="ORF">HIM_05788</name>
</gene>
<reference evidence="3 4" key="1">
    <citation type="journal article" date="2014" name="Genome Biol. Evol.">
        <title>Comparative genomics and transcriptomics analyses reveal divergent lifestyle features of nematode endoparasitic fungus Hirsutella minnesotensis.</title>
        <authorList>
            <person name="Lai Y."/>
            <person name="Liu K."/>
            <person name="Zhang X."/>
            <person name="Zhang X."/>
            <person name="Li K."/>
            <person name="Wang N."/>
            <person name="Shu C."/>
            <person name="Wu Y."/>
            <person name="Wang C."/>
            <person name="Bushley K.E."/>
            <person name="Xiang M."/>
            <person name="Liu X."/>
        </authorList>
    </citation>
    <scope>NUCLEOTIDE SEQUENCE [LARGE SCALE GENOMIC DNA]</scope>
    <source>
        <strain evidence="3 4">3608</strain>
    </source>
</reference>
<dbReference type="InterPro" id="IPR011044">
    <property type="entry name" value="Quino_amine_DH_bsu"/>
</dbReference>
<protein>
    <recommendedName>
        <fullName evidence="5">SMP-30/Gluconolactonase/LRE-like region domain-containing protein</fullName>
    </recommendedName>
</protein>
<accession>A0A0F8A583</accession>
<dbReference type="InterPro" id="IPR054550">
    <property type="entry name" value="Mala_s_1-like"/>
</dbReference>
<feature type="region of interest" description="Disordered" evidence="1">
    <location>
        <begin position="60"/>
        <end position="96"/>
    </location>
</feature>
<dbReference type="Proteomes" id="UP000054481">
    <property type="component" value="Unassembled WGS sequence"/>
</dbReference>
<keyword evidence="4" id="KW-1185">Reference proteome</keyword>
<evidence type="ECO:0000256" key="2">
    <source>
        <dbReference type="SAM" id="SignalP"/>
    </source>
</evidence>
<feature type="compositionally biased region" description="Polar residues" evidence="1">
    <location>
        <begin position="60"/>
        <end position="71"/>
    </location>
</feature>
<feature type="chain" id="PRO_5002526485" description="SMP-30/Gluconolactonase/LRE-like region domain-containing protein" evidence="2">
    <location>
        <begin position="18"/>
        <end position="444"/>
    </location>
</feature>
<evidence type="ECO:0008006" key="5">
    <source>
        <dbReference type="Google" id="ProtNLM"/>
    </source>
</evidence>
<evidence type="ECO:0000313" key="4">
    <source>
        <dbReference type="Proteomes" id="UP000054481"/>
    </source>
</evidence>
<feature type="signal peptide" evidence="2">
    <location>
        <begin position="1"/>
        <end position="17"/>
    </location>
</feature>
<dbReference type="AlphaFoldDB" id="A0A0F8A583"/>
<evidence type="ECO:0000313" key="3">
    <source>
        <dbReference type="EMBL" id="KJZ74879.1"/>
    </source>
</evidence>
<evidence type="ECO:0000256" key="1">
    <source>
        <dbReference type="SAM" id="MobiDB-lite"/>
    </source>
</evidence>
<proteinExistence type="predicted"/>
<dbReference type="CDD" id="cd12811">
    <property type="entry name" value="MALA"/>
    <property type="match status" value="1"/>
</dbReference>
<name>A0A0F8A583_9HYPO</name>
<dbReference type="OrthoDB" id="4434395at2759"/>
<dbReference type="SUPFAM" id="SSF50969">
    <property type="entry name" value="YVTN repeat-like/Quinoprotein amine dehydrogenase"/>
    <property type="match status" value="1"/>
</dbReference>
<keyword evidence="2" id="KW-0732">Signal</keyword>
<dbReference type="Pfam" id="PF22701">
    <property type="entry name" value="Mala_s_1-like"/>
    <property type="match status" value="1"/>
</dbReference>